<evidence type="ECO:0000313" key="2">
    <source>
        <dbReference type="Proteomes" id="UP000814128"/>
    </source>
</evidence>
<name>A0ACB8QDY2_9AGAM</name>
<keyword evidence="2" id="KW-1185">Reference proteome</keyword>
<proteinExistence type="predicted"/>
<protein>
    <submittedName>
        <fullName evidence="1">Uncharacterized protein</fullName>
    </submittedName>
</protein>
<dbReference type="Proteomes" id="UP000814128">
    <property type="component" value="Unassembled WGS sequence"/>
</dbReference>
<gene>
    <name evidence="1" type="ORF">K488DRAFT_88390</name>
</gene>
<sequence length="997" mass="109073">MIATQPSTGPSPPLIRRQAPAQDQQQQQQQQPQQLPQPQQQQQQGTAPGDGSPSPPSLDRNRTIRGPPAGYASQSQAPTYAPAQQAPSAQVLPPEPGSAPPAPASMASQQPHHYPPPPQPAHAHSQPVVHTIGNGTQQQQAYPPRLHQRASLPLYPSFQPSAELMAEVEMRAGAPYAQPDAPLIAAGLGGLAYAGGAGSGPTERDWERAQEMLTRRGSKGKETFVAYTGQALQQPGHPQQQPQQQAHLQQQTQQQTQQQQSQQPPAEHLGYREAYIPLPAPGRSPTPPPQPTHARNKSSGYERVTPPTASVLRDTPPGGARLRDTPPGQGKHTPDRDKSLPVQEEPEEPEDWRREPPSPLPSSDVLPERERFERVGEERRGQVEEGVQVEDAHDDEDVSAQREEDEESYTPRSPVSGLPPVSMKTRQGAADGRRMHSYDPSAFERTPAHDPGEYRAPARDTGEYRAPAHDPRAHDQALHADYVLPRDDPRMSHIFDDPYFAYYEYAPDAAVVRPDAPIPPTPHSQTAAPSPITAFRSRNLGVRGPFSPVPGHGSPYPYPYGHIRRTAAGVGGGAYAPSVGTGTLDMDPASIREQLELQMRVYARNNGGMVTDSTLSPSASPFPGPAYNPWTFLQTSRVYGAHPIQRAGSTTGASMRSSPSHEPLPLPSTHARPPLRRRPRPKPANGAPKRVPPPRVQSTQPRDTSPEPSSSSGEETAGEVRAGGVADEAAWAGGGEEEDGFDEDAWVDEEEDGEDLLQLEFHTDYVGNAEKRRRRWRTRWDALVHAVSPLSLSFRSGRVARRGLAHCRKEDGRTPIPRRAPRCFRQVWTGWLTHRLQFNALDRETDTTMVLMAAPPHTSALHLLRSRAVRRDRTLSTTDLRRAFAQLAAQRAARRTRTPSLLERFTPPRGADADETNAELRAALDAAVGSLSALHQIYNEREVRWAEEMRRLDEDRERVRMLLGQVLGVPGEAAGIGVKRGSAAEASVNEDSGVGDV</sequence>
<dbReference type="EMBL" id="MU273656">
    <property type="protein sequence ID" value="KAI0029795.1"/>
    <property type="molecule type" value="Genomic_DNA"/>
</dbReference>
<evidence type="ECO:0000313" key="1">
    <source>
        <dbReference type="EMBL" id="KAI0029795.1"/>
    </source>
</evidence>
<accession>A0ACB8QDY2</accession>
<organism evidence="1 2">
    <name type="scientific">Vararia minispora EC-137</name>
    <dbReference type="NCBI Taxonomy" id="1314806"/>
    <lineage>
        <taxon>Eukaryota</taxon>
        <taxon>Fungi</taxon>
        <taxon>Dikarya</taxon>
        <taxon>Basidiomycota</taxon>
        <taxon>Agaricomycotina</taxon>
        <taxon>Agaricomycetes</taxon>
        <taxon>Russulales</taxon>
        <taxon>Lachnocladiaceae</taxon>
        <taxon>Vararia</taxon>
    </lineage>
</organism>
<reference evidence="1" key="1">
    <citation type="submission" date="2021-02" db="EMBL/GenBank/DDBJ databases">
        <authorList>
            <consortium name="DOE Joint Genome Institute"/>
            <person name="Ahrendt S."/>
            <person name="Looney B.P."/>
            <person name="Miyauchi S."/>
            <person name="Morin E."/>
            <person name="Drula E."/>
            <person name="Courty P.E."/>
            <person name="Chicoki N."/>
            <person name="Fauchery L."/>
            <person name="Kohler A."/>
            <person name="Kuo A."/>
            <person name="Labutti K."/>
            <person name="Pangilinan J."/>
            <person name="Lipzen A."/>
            <person name="Riley R."/>
            <person name="Andreopoulos W."/>
            <person name="He G."/>
            <person name="Johnson J."/>
            <person name="Barry K.W."/>
            <person name="Grigoriev I.V."/>
            <person name="Nagy L."/>
            <person name="Hibbett D."/>
            <person name="Henrissat B."/>
            <person name="Matheny P.B."/>
            <person name="Labbe J."/>
            <person name="Martin F."/>
        </authorList>
    </citation>
    <scope>NUCLEOTIDE SEQUENCE</scope>
    <source>
        <strain evidence="1">EC-137</strain>
    </source>
</reference>
<reference evidence="1" key="2">
    <citation type="journal article" date="2022" name="New Phytol.">
        <title>Evolutionary transition to the ectomycorrhizal habit in the genomes of a hyperdiverse lineage of mushroom-forming fungi.</title>
        <authorList>
            <person name="Looney B."/>
            <person name="Miyauchi S."/>
            <person name="Morin E."/>
            <person name="Drula E."/>
            <person name="Courty P.E."/>
            <person name="Kohler A."/>
            <person name="Kuo A."/>
            <person name="LaButti K."/>
            <person name="Pangilinan J."/>
            <person name="Lipzen A."/>
            <person name="Riley R."/>
            <person name="Andreopoulos W."/>
            <person name="He G."/>
            <person name="Johnson J."/>
            <person name="Nolan M."/>
            <person name="Tritt A."/>
            <person name="Barry K.W."/>
            <person name="Grigoriev I.V."/>
            <person name="Nagy L.G."/>
            <person name="Hibbett D."/>
            <person name="Henrissat B."/>
            <person name="Matheny P.B."/>
            <person name="Labbe J."/>
            <person name="Martin F.M."/>
        </authorList>
    </citation>
    <scope>NUCLEOTIDE SEQUENCE</scope>
    <source>
        <strain evidence="1">EC-137</strain>
    </source>
</reference>
<comment type="caution">
    <text evidence="1">The sequence shown here is derived from an EMBL/GenBank/DDBJ whole genome shotgun (WGS) entry which is preliminary data.</text>
</comment>